<organism evidence="1 2">
    <name type="scientific">Rhodohalobacter sulfatireducens</name>
    <dbReference type="NCBI Taxonomy" id="2911366"/>
    <lineage>
        <taxon>Bacteria</taxon>
        <taxon>Pseudomonadati</taxon>
        <taxon>Balneolota</taxon>
        <taxon>Balneolia</taxon>
        <taxon>Balneolales</taxon>
        <taxon>Balneolaceae</taxon>
        <taxon>Rhodohalobacter</taxon>
    </lineage>
</organism>
<sequence length="675" mass="75146">MVPTLVAQKNVIQLDSDLHHLRTTDTREWSEFPPNADQEELQIQFSAEKNQTEFTLQVRQLNVKQNWQIDLNNSHLSNLHLNENDLTVYFPIPAGTLKNGENELVIHQANRVPDDILVGNINIYQQPLSRTLNAGSIRIDVNDEDSERLIPSRITIVSNTNSLQTVGASSNNTLAVRPGVIYTGNGTATFRLPAGNYTIYAGRGMEYGLDSTKVSITENNQSFHKTLSIRREIDTKGYISSDTHIHTLTHSGHGDATADERMLTIAGEGIELAIATEHNQHVDYSGVASNLRMTDYFTTVTGNEVTTPVGHFNVFPIEKGATPPESQIEDWNSLFTDIYDTPDVSVVILNHGRDNHGGFTPLNQEHFNALTGNFREGLYPQFNAMEVVNSGAHQSDMMQLFRDWFSMTNRGYHVTPVGSSDAHDVNRYIVGQARTFIQYPDEDPSSINIEEITEKIVQGNISVGMGLFTEITVNGAYGPGNLAPVNDSINVHVKVQGPDWVDANVIELYRNGEIVRSEKIDSNNLAGTKWEGSWTLENYEHDSFLVAIARGPGIKSAYWPIARPYQPDTIDWNPSVIGATGAVWLDEDGNGEKNSAYDYAKDLVELSEGSLEILVEKLGRFDQAVTIQAAGIFFDNQPEVLPLPDNMVHLVQSSPDHVRKGFEKYFAYLDQIGRM</sequence>
<dbReference type="Gene3D" id="3.20.20.140">
    <property type="entry name" value="Metal-dependent hydrolases"/>
    <property type="match status" value="1"/>
</dbReference>
<dbReference type="Proteomes" id="UP001165366">
    <property type="component" value="Unassembled WGS sequence"/>
</dbReference>
<dbReference type="EMBL" id="JAKLWS010000002">
    <property type="protein sequence ID" value="MCG2587487.1"/>
    <property type="molecule type" value="Genomic_DNA"/>
</dbReference>
<protein>
    <submittedName>
        <fullName evidence="1">CehA/McbA family metallohydrolase</fullName>
    </submittedName>
</protein>
<keyword evidence="2" id="KW-1185">Reference proteome</keyword>
<comment type="caution">
    <text evidence="1">The sequence shown here is derived from an EMBL/GenBank/DDBJ whole genome shotgun (WGS) entry which is preliminary data.</text>
</comment>
<evidence type="ECO:0000313" key="2">
    <source>
        <dbReference type="Proteomes" id="UP001165366"/>
    </source>
</evidence>
<dbReference type="SUPFAM" id="SSF89550">
    <property type="entry name" value="PHP domain-like"/>
    <property type="match status" value="1"/>
</dbReference>
<reference evidence="1" key="1">
    <citation type="submission" date="2022-01" db="EMBL/GenBank/DDBJ databases">
        <authorList>
            <person name="Wang Y."/>
        </authorList>
    </citation>
    <scope>NUCLEOTIDE SEQUENCE</scope>
    <source>
        <strain evidence="1">WB101</strain>
    </source>
</reference>
<dbReference type="InterPro" id="IPR016195">
    <property type="entry name" value="Pol/histidinol_Pase-like"/>
</dbReference>
<reference evidence="1" key="2">
    <citation type="submission" date="2024-05" db="EMBL/GenBank/DDBJ databases">
        <title>Rhodohalobacter halophilus gen. nov., sp. nov., a moderately halophilic member of the family Balneolaceae.</title>
        <authorList>
            <person name="Xia J."/>
        </authorList>
    </citation>
    <scope>NUCLEOTIDE SEQUENCE</scope>
    <source>
        <strain evidence="1">WB101</strain>
    </source>
</reference>
<dbReference type="NCBIfam" id="NF038032">
    <property type="entry name" value="CehA_McbA_metalo"/>
    <property type="match status" value="1"/>
</dbReference>
<accession>A0ABS9K9H0</accession>
<gene>
    <name evidence="1" type="ORF">L6773_02835</name>
</gene>
<name>A0ABS9K9H0_9BACT</name>
<proteinExistence type="predicted"/>
<evidence type="ECO:0000313" key="1">
    <source>
        <dbReference type="EMBL" id="MCG2587487.1"/>
    </source>
</evidence>